<name>A0A2G5SGD5_9PELO</name>
<accession>A0A2G5SGD5</accession>
<dbReference type="Proteomes" id="UP000230233">
    <property type="component" value="Unassembled WGS sequence"/>
</dbReference>
<dbReference type="EMBL" id="PDUG01000009">
    <property type="protein sequence ID" value="PIC13992.1"/>
    <property type="molecule type" value="Genomic_DNA"/>
</dbReference>
<comment type="caution">
    <text evidence="1">The sequence shown here is derived from an EMBL/GenBank/DDBJ whole genome shotgun (WGS) entry which is preliminary data.</text>
</comment>
<evidence type="ECO:0000313" key="1">
    <source>
        <dbReference type="EMBL" id="PIC13992.1"/>
    </source>
</evidence>
<sequence>MTGENDVSVFKFVGKNVKQYHNQTCRFQKAGVFFFQHCSNSKGSVIILYASAHIPTRTDPFCEQWIFPSVYFLCTNRSSKSMHLNASSTFFKVRQQTEKTDFQRNQTLYEPMEANRYEFLVVKCKRKRSHNANWQWTKKPNDDDLIWISLLRLVASLSTYLTNGIRWKITSNEWKRFGISYYPDPGYTVRFSQKSDVAEKEFTDEETLLELRCVLFGRFLALKD</sequence>
<dbReference type="AlphaFoldDB" id="A0A2G5SGD5"/>
<protein>
    <submittedName>
        <fullName evidence="1">Uncharacterized protein</fullName>
    </submittedName>
</protein>
<proteinExistence type="predicted"/>
<evidence type="ECO:0000313" key="2">
    <source>
        <dbReference type="Proteomes" id="UP000230233"/>
    </source>
</evidence>
<reference evidence="2" key="1">
    <citation type="submission" date="2017-10" db="EMBL/GenBank/DDBJ databases">
        <title>Rapid genome shrinkage in a self-fertile nematode reveals novel sperm competition proteins.</title>
        <authorList>
            <person name="Yin D."/>
            <person name="Schwarz E.M."/>
            <person name="Thomas C.G."/>
            <person name="Felde R.L."/>
            <person name="Korf I.F."/>
            <person name="Cutter A.D."/>
            <person name="Schartner C.M."/>
            <person name="Ralston E.J."/>
            <person name="Meyer B.J."/>
            <person name="Haag E.S."/>
        </authorList>
    </citation>
    <scope>NUCLEOTIDE SEQUENCE [LARGE SCALE GENOMIC DNA]</scope>
    <source>
        <strain evidence="2">JU1422</strain>
    </source>
</reference>
<keyword evidence="2" id="KW-1185">Reference proteome</keyword>
<organism evidence="1 2">
    <name type="scientific">Caenorhabditis nigoni</name>
    <dbReference type="NCBI Taxonomy" id="1611254"/>
    <lineage>
        <taxon>Eukaryota</taxon>
        <taxon>Metazoa</taxon>
        <taxon>Ecdysozoa</taxon>
        <taxon>Nematoda</taxon>
        <taxon>Chromadorea</taxon>
        <taxon>Rhabditida</taxon>
        <taxon>Rhabditina</taxon>
        <taxon>Rhabditomorpha</taxon>
        <taxon>Rhabditoidea</taxon>
        <taxon>Rhabditidae</taxon>
        <taxon>Peloderinae</taxon>
        <taxon>Caenorhabditis</taxon>
    </lineage>
</organism>
<dbReference type="STRING" id="1611254.A0A2G5SGD5"/>
<gene>
    <name evidence="1" type="ORF">B9Z55_027325</name>
</gene>